<proteinExistence type="predicted"/>
<dbReference type="EMBL" id="JASGCB010000005">
    <property type="protein sequence ID" value="MDI9259584.1"/>
    <property type="molecule type" value="Genomic_DNA"/>
</dbReference>
<accession>A0ABT6XWW5</accession>
<evidence type="ECO:0000313" key="3">
    <source>
        <dbReference type="EMBL" id="MDI9259584.1"/>
    </source>
</evidence>
<evidence type="ECO:0000313" key="4">
    <source>
        <dbReference type="Proteomes" id="UP001529245"/>
    </source>
</evidence>
<dbReference type="Proteomes" id="UP001529245">
    <property type="component" value="Unassembled WGS sequence"/>
</dbReference>
<gene>
    <name evidence="3" type="ORF">QID03_05230</name>
</gene>
<feature type="compositionally biased region" description="Low complexity" evidence="1">
    <location>
        <begin position="155"/>
        <end position="206"/>
    </location>
</feature>
<feature type="compositionally biased region" description="Basic and acidic residues" evidence="1">
    <location>
        <begin position="67"/>
        <end position="77"/>
    </location>
</feature>
<comment type="caution">
    <text evidence="3">The sequence shown here is derived from an EMBL/GenBank/DDBJ whole genome shotgun (WGS) entry which is preliminary data.</text>
</comment>
<feature type="chain" id="PRO_5046392378" evidence="2">
    <location>
        <begin position="29"/>
        <end position="206"/>
    </location>
</feature>
<evidence type="ECO:0000256" key="2">
    <source>
        <dbReference type="SAM" id="SignalP"/>
    </source>
</evidence>
<reference evidence="3 4" key="1">
    <citation type="submission" date="2023-04" db="EMBL/GenBank/DDBJ databases">
        <title>A. sendaiensis sub sp. chiapanensis a novel subspecie with specific adaptation in bacterial cell wall isolated from an active volcano.</title>
        <authorList>
            <person name="Alvarez Gutierrez P.E."/>
            <person name="Ortiz Cortes L.Y."/>
        </authorList>
    </citation>
    <scope>NUCLEOTIDE SEQUENCE [LARGE SCALE GENOMIC DNA]</scope>
    <source>
        <strain evidence="3 4">PA2</strain>
    </source>
</reference>
<feature type="region of interest" description="Disordered" evidence="1">
    <location>
        <begin position="149"/>
        <end position="206"/>
    </location>
</feature>
<protein>
    <submittedName>
        <fullName evidence="3">Uncharacterized protein</fullName>
    </submittedName>
</protein>
<name>A0ABT6XWW5_ALISE</name>
<feature type="region of interest" description="Disordered" evidence="1">
    <location>
        <begin position="52"/>
        <end position="92"/>
    </location>
</feature>
<evidence type="ECO:0000256" key="1">
    <source>
        <dbReference type="SAM" id="MobiDB-lite"/>
    </source>
</evidence>
<dbReference type="RefSeq" id="WP_283203137.1">
    <property type="nucleotide sequence ID" value="NZ_JASGCB010000005.1"/>
</dbReference>
<keyword evidence="2" id="KW-0732">Signal</keyword>
<feature type="signal peptide" evidence="2">
    <location>
        <begin position="1"/>
        <end position="28"/>
    </location>
</feature>
<sequence length="206" mass="21327">MGRISGKAFVSASVALMTAISVTSIVYAATRHEAVPARSLSHGPAVVASKIKEAEDHKAPEQSGQGDQKDHGDRNNHSSDAQESDQQDAQGRLTESVRRLVAETNQKIEAAHSRLERALGQAKGNPTAISAAISAYEAQVQQALSQLQTEWGQLSTSAQASSSNTGNSTSNSTTRNATANSTGNNATSSSNSTSNVSTTSATSNGD</sequence>
<organism evidence="3 4">
    <name type="scientific">Alicyclobacillus sendaiensis PA2</name>
    <dbReference type="NCBI Taxonomy" id="3029425"/>
    <lineage>
        <taxon>Bacteria</taxon>
        <taxon>Bacillati</taxon>
        <taxon>Bacillota</taxon>
        <taxon>Bacilli</taxon>
        <taxon>Bacillales</taxon>
        <taxon>Alicyclobacillaceae</taxon>
        <taxon>Alicyclobacillus</taxon>
    </lineage>
</organism>
<keyword evidence="4" id="KW-1185">Reference proteome</keyword>